<evidence type="ECO:0000313" key="10">
    <source>
        <dbReference type="Proteomes" id="UP000253970"/>
    </source>
</evidence>
<feature type="domain" description="Tyr recombinase" evidence="4">
    <location>
        <begin position="87"/>
        <end position="261"/>
    </location>
</feature>
<dbReference type="InterPro" id="IPR044068">
    <property type="entry name" value="CB"/>
</dbReference>
<dbReference type="Gene3D" id="1.10.443.10">
    <property type="entry name" value="Intergrase catalytic core"/>
    <property type="match status" value="1"/>
</dbReference>
<dbReference type="PANTHER" id="PTHR30349">
    <property type="entry name" value="PHAGE INTEGRASE-RELATED"/>
    <property type="match status" value="1"/>
</dbReference>
<comment type="caution">
    <text evidence="6">The sequence shown here is derived from an EMBL/GenBank/DDBJ whole genome shotgun (WGS) entry which is preliminary data.</text>
</comment>
<reference evidence="8 11" key="1">
    <citation type="journal article" date="2005" name="Appl. Environ. Microbiol.">
        <title>Intestinal bacterial communities that produce active estrogen-like compounds enterodiol and enterolactone in humans.</title>
        <authorList>
            <person name="Clavel T."/>
            <person name="Henderson G."/>
            <person name="Alpert C.A."/>
            <person name="Philippe C."/>
            <person name="Rigottier-Gois L."/>
            <person name="Dore J."/>
            <person name="Blaut M."/>
        </authorList>
    </citation>
    <scope>NUCLEOTIDE SEQUENCE [LARGE SCALE GENOMIC DNA]</scope>
    <source>
        <strain evidence="8 11">SECO-MT75m2</strain>
    </source>
</reference>
<dbReference type="GO" id="GO:0003677">
    <property type="term" value="F:DNA binding"/>
    <property type="evidence" value="ECO:0007669"/>
    <property type="project" value="UniProtKB-UniRule"/>
</dbReference>
<evidence type="ECO:0000313" key="6">
    <source>
        <dbReference type="EMBL" id="RDB72580.1"/>
    </source>
</evidence>
<evidence type="ECO:0000256" key="3">
    <source>
        <dbReference type="PROSITE-ProRule" id="PRU01248"/>
    </source>
</evidence>
<reference evidence="9 10" key="2">
    <citation type="journal article" date="2018" name="Elife">
        <title>Discovery and characterization of a prevalent human gut bacterial enzyme sufficient for the inactivation of a family of plant toxins.</title>
        <authorList>
            <person name="Koppel N."/>
            <person name="Bisanz J.E."/>
            <person name="Pandelia M.E."/>
            <person name="Turnbaugh P.J."/>
            <person name="Balskus E.P."/>
        </authorList>
    </citation>
    <scope>NUCLEOTIDE SEQUENCE [LARGE SCALE GENOMIC DNA]</scope>
    <source>
        <strain evidence="7 9">MR1 #12</strain>
        <strain evidence="6 10">W1 BHI 6</strain>
    </source>
</reference>
<dbReference type="Proteomes" id="UP000253970">
    <property type="component" value="Unassembled WGS sequence"/>
</dbReference>
<evidence type="ECO:0000313" key="9">
    <source>
        <dbReference type="Proteomes" id="UP000253752"/>
    </source>
</evidence>
<dbReference type="InterPro" id="IPR013762">
    <property type="entry name" value="Integrase-like_cat_sf"/>
</dbReference>
<proteinExistence type="predicted"/>
<dbReference type="EMBL" id="PPTX01000017">
    <property type="protein sequence ID" value="RDB77663.1"/>
    <property type="molecule type" value="Genomic_DNA"/>
</dbReference>
<dbReference type="InterPro" id="IPR011010">
    <property type="entry name" value="DNA_brk_join_enz"/>
</dbReference>
<dbReference type="Proteomes" id="UP000312594">
    <property type="component" value="Unassembled WGS sequence"/>
</dbReference>
<reference evidence="8" key="3">
    <citation type="submission" date="2019-06" db="EMBL/GenBank/DDBJ databases">
        <authorList>
            <person name="Bisanz J.E."/>
            <person name="Turnbaugh P.J."/>
        </authorList>
    </citation>
    <scope>NUCLEOTIDE SEQUENCE</scope>
    <source>
        <strain evidence="8">SECO-MT75m2</strain>
    </source>
</reference>
<dbReference type="Pfam" id="PF00589">
    <property type="entry name" value="Phage_integrase"/>
    <property type="match status" value="1"/>
</dbReference>
<dbReference type="EMBL" id="PPTU01000003">
    <property type="protein sequence ID" value="RDB72580.1"/>
    <property type="molecule type" value="Genomic_DNA"/>
</dbReference>
<organism evidence="6 10">
    <name type="scientific">Eggerthella lenta</name>
    <name type="common">Eubacterium lentum</name>
    <dbReference type="NCBI Taxonomy" id="84112"/>
    <lineage>
        <taxon>Bacteria</taxon>
        <taxon>Bacillati</taxon>
        <taxon>Actinomycetota</taxon>
        <taxon>Coriobacteriia</taxon>
        <taxon>Eggerthellales</taxon>
        <taxon>Eggerthellaceae</taxon>
        <taxon>Eggerthella</taxon>
    </lineage>
</organism>
<evidence type="ECO:0000313" key="7">
    <source>
        <dbReference type="EMBL" id="RDB77663.1"/>
    </source>
</evidence>
<dbReference type="PROSITE" id="PS51898">
    <property type="entry name" value="TYR_RECOMBINASE"/>
    <property type="match status" value="1"/>
</dbReference>
<dbReference type="RefSeq" id="WP_009304927.1">
    <property type="nucleotide sequence ID" value="NZ_CABHNG010000016.1"/>
</dbReference>
<evidence type="ECO:0000256" key="1">
    <source>
        <dbReference type="ARBA" id="ARBA00023125"/>
    </source>
</evidence>
<protein>
    <submittedName>
        <fullName evidence="6">Integrase</fullName>
    </submittedName>
</protein>
<gene>
    <name evidence="7" type="ORF">C1872_10805</name>
    <name evidence="6" type="ORF">C1875_03680</name>
    <name evidence="8" type="ORF">FIC87_15015</name>
</gene>
<sequence>MEAFINYLKSKEMSQNTISSYSYAVSQFLSRYTTVNDESLLSHKDWLVSEFATKTANNRIGALNCYLDHIGYDGMRLRGVRVQQKPFLDNVISQDEYETLRDGLLEDGDLYWHFVVRFLACTGARISELRRLTVESVRVGHLDLISKGEKLRRIYIPKSLQQDALLWFKQCSLGEGFVFVGPNGNPMSTRGLSLGLKRCAKRYGVNPDVVYPHSFRHRFAKNFIAKNPDIAFLADLMGHESIETTRIYLRRTAEEQRAAVDKAIDW</sequence>
<dbReference type="PROSITE" id="PS51900">
    <property type="entry name" value="CB"/>
    <property type="match status" value="1"/>
</dbReference>
<dbReference type="Proteomes" id="UP000253752">
    <property type="component" value="Unassembled WGS sequence"/>
</dbReference>
<dbReference type="SUPFAM" id="SSF56349">
    <property type="entry name" value="DNA breaking-rejoining enzymes"/>
    <property type="match status" value="1"/>
</dbReference>
<keyword evidence="1 3" id="KW-0238">DNA-binding</keyword>
<dbReference type="AlphaFoldDB" id="A0A369MNF3"/>
<dbReference type="InterPro" id="IPR050090">
    <property type="entry name" value="Tyrosine_recombinase_XerCD"/>
</dbReference>
<dbReference type="GO" id="GO:0006310">
    <property type="term" value="P:DNA recombination"/>
    <property type="evidence" value="ECO:0007669"/>
    <property type="project" value="UniProtKB-KW"/>
</dbReference>
<evidence type="ECO:0000259" key="5">
    <source>
        <dbReference type="PROSITE" id="PS51900"/>
    </source>
</evidence>
<evidence type="ECO:0000256" key="2">
    <source>
        <dbReference type="ARBA" id="ARBA00023172"/>
    </source>
</evidence>
<accession>A0A369MNF3</accession>
<dbReference type="PANTHER" id="PTHR30349:SF89">
    <property type="entry name" value="INTEGRASE_RECOMBINASE"/>
    <property type="match status" value="1"/>
</dbReference>
<evidence type="ECO:0000313" key="11">
    <source>
        <dbReference type="Proteomes" id="UP000312594"/>
    </source>
</evidence>
<evidence type="ECO:0000313" key="8">
    <source>
        <dbReference type="EMBL" id="TNU87987.1"/>
    </source>
</evidence>
<dbReference type="Gene3D" id="1.10.150.130">
    <property type="match status" value="1"/>
</dbReference>
<dbReference type="EMBL" id="VEVP01000088">
    <property type="protein sequence ID" value="TNU87987.1"/>
    <property type="molecule type" value="Genomic_DNA"/>
</dbReference>
<evidence type="ECO:0000259" key="4">
    <source>
        <dbReference type="PROSITE" id="PS51898"/>
    </source>
</evidence>
<dbReference type="GO" id="GO:0015074">
    <property type="term" value="P:DNA integration"/>
    <property type="evidence" value="ECO:0007669"/>
    <property type="project" value="InterPro"/>
</dbReference>
<dbReference type="InterPro" id="IPR002104">
    <property type="entry name" value="Integrase_catalytic"/>
</dbReference>
<feature type="domain" description="Core-binding (CB)" evidence="5">
    <location>
        <begin position="1"/>
        <end position="71"/>
    </location>
</feature>
<name>A0A369MNF3_EGGLN</name>
<dbReference type="InterPro" id="IPR010998">
    <property type="entry name" value="Integrase_recombinase_N"/>
</dbReference>
<keyword evidence="2" id="KW-0233">DNA recombination</keyword>